<gene>
    <name evidence="2" type="ORF">STCU_00119</name>
</gene>
<evidence type="ECO:0008006" key="4">
    <source>
        <dbReference type="Google" id="ProtNLM"/>
    </source>
</evidence>
<name>S9V8R4_9TRYP</name>
<evidence type="ECO:0000256" key="1">
    <source>
        <dbReference type="PROSITE-ProRule" id="PRU00708"/>
    </source>
</evidence>
<reference evidence="2 3" key="1">
    <citation type="journal article" date="2013" name="PLoS ONE">
        <title>Predicting the Proteins of Angomonas deanei, Strigomonas culicis and Their Respective Endosymbionts Reveals New Aspects of the Trypanosomatidae Family.</title>
        <authorList>
            <person name="Motta M.C."/>
            <person name="Martins A.C."/>
            <person name="de Souza S.S."/>
            <person name="Catta-Preta C.M."/>
            <person name="Silva R."/>
            <person name="Klein C.C."/>
            <person name="de Almeida L.G."/>
            <person name="de Lima Cunha O."/>
            <person name="Ciapina L.P."/>
            <person name="Brocchi M."/>
            <person name="Colabardini A.C."/>
            <person name="de Araujo Lima B."/>
            <person name="Machado C.R."/>
            <person name="de Almeida Soares C.M."/>
            <person name="Probst C.M."/>
            <person name="de Menezes C.B."/>
            <person name="Thompson C.E."/>
            <person name="Bartholomeu D.C."/>
            <person name="Gradia D.F."/>
            <person name="Pavoni D.P."/>
            <person name="Grisard E.C."/>
            <person name="Fantinatti-Garboggini F."/>
            <person name="Marchini F.K."/>
            <person name="Rodrigues-Luiz G.F."/>
            <person name="Wagner G."/>
            <person name="Goldman G.H."/>
            <person name="Fietto J.L."/>
            <person name="Elias M.C."/>
            <person name="Goldman M.H."/>
            <person name="Sagot M.F."/>
            <person name="Pereira M."/>
            <person name="Stoco P.H."/>
            <person name="de Mendonca-Neto R.P."/>
            <person name="Teixeira S.M."/>
            <person name="Maciel T.E."/>
            <person name="de Oliveira Mendes T.A."/>
            <person name="Urmenyi T.P."/>
            <person name="de Souza W."/>
            <person name="Schenkman S."/>
            <person name="de Vasconcelos A.T."/>
        </authorList>
    </citation>
    <scope>NUCLEOTIDE SEQUENCE [LARGE SCALE GENOMIC DNA]</scope>
</reference>
<dbReference type="Gene3D" id="1.25.40.10">
    <property type="entry name" value="Tetratricopeptide repeat domain"/>
    <property type="match status" value="1"/>
</dbReference>
<dbReference type="InterPro" id="IPR002885">
    <property type="entry name" value="PPR_rpt"/>
</dbReference>
<dbReference type="OrthoDB" id="185373at2759"/>
<dbReference type="Proteomes" id="UP000015354">
    <property type="component" value="Unassembled WGS sequence"/>
</dbReference>
<proteinExistence type="predicted"/>
<dbReference type="Pfam" id="PF13041">
    <property type="entry name" value="PPR_2"/>
    <property type="match status" value="1"/>
</dbReference>
<dbReference type="EMBL" id="ATMH01000119">
    <property type="protein sequence ID" value="EPY37178.1"/>
    <property type="molecule type" value="Genomic_DNA"/>
</dbReference>
<feature type="repeat" description="PPR" evidence="1">
    <location>
        <begin position="30"/>
        <end position="64"/>
    </location>
</feature>
<evidence type="ECO:0000313" key="3">
    <source>
        <dbReference type="Proteomes" id="UP000015354"/>
    </source>
</evidence>
<dbReference type="AlphaFoldDB" id="S9V8R4"/>
<dbReference type="InterPro" id="IPR011990">
    <property type="entry name" value="TPR-like_helical_dom_sf"/>
</dbReference>
<protein>
    <recommendedName>
        <fullName evidence="4">Pentacotripeptide-repeat region of PRORP domain-containing protein</fullName>
    </recommendedName>
</protein>
<evidence type="ECO:0000313" key="2">
    <source>
        <dbReference type="EMBL" id="EPY37178.1"/>
    </source>
</evidence>
<organism evidence="2 3">
    <name type="scientific">Strigomonas culicis</name>
    <dbReference type="NCBI Taxonomy" id="28005"/>
    <lineage>
        <taxon>Eukaryota</taxon>
        <taxon>Discoba</taxon>
        <taxon>Euglenozoa</taxon>
        <taxon>Kinetoplastea</taxon>
        <taxon>Metakinetoplastina</taxon>
        <taxon>Trypanosomatida</taxon>
        <taxon>Trypanosomatidae</taxon>
        <taxon>Strigomonadinae</taxon>
        <taxon>Strigomonas</taxon>
    </lineage>
</organism>
<keyword evidence="3" id="KW-1185">Reference proteome</keyword>
<accession>S9V8R4</accession>
<comment type="caution">
    <text evidence="2">The sequence shown here is derived from an EMBL/GenBank/DDBJ whole genome shotgun (WGS) entry which is preliminary data.</text>
</comment>
<sequence>MIPKVEKEPDAYMSRVNHVFRHHLKRFGADHFIYNAVMQAAAFAKDFALCEQLFKEMDTLGLEPNAQTYVNMMLAAKLCGLPRDKCEAYFVEGIQKEMIPSVLRIDTEFQMWMDQLDRLGSFTSGKGYLSVNEEGAKPMPKDMFALWGWHRSESKFVSRDKIIKEQVRSRVHGGKEMVGTVFTKALRRPWALYNGMLPFDFRGPAYRRPTSFKDAPSFGTQRTGKAY</sequence>
<dbReference type="PROSITE" id="PS51375">
    <property type="entry name" value="PPR"/>
    <property type="match status" value="1"/>
</dbReference>